<evidence type="ECO:0000256" key="1">
    <source>
        <dbReference type="SAM" id="SignalP"/>
    </source>
</evidence>
<dbReference type="WBParaSite" id="PSAMB.scaffold6806size8762.g29124.t1">
    <property type="protein sequence ID" value="PSAMB.scaffold6806size8762.g29124.t1"/>
    <property type="gene ID" value="PSAMB.scaffold6806size8762.g29124"/>
</dbReference>
<accession>A0A914X5L7</accession>
<feature type="chain" id="PRO_5038030938" evidence="1">
    <location>
        <begin position="21"/>
        <end position="102"/>
    </location>
</feature>
<keyword evidence="1" id="KW-0732">Signal</keyword>
<feature type="signal peptide" evidence="1">
    <location>
        <begin position="1"/>
        <end position="20"/>
    </location>
</feature>
<name>A0A914X5L7_9BILA</name>
<reference evidence="3" key="1">
    <citation type="submission" date="2022-11" db="UniProtKB">
        <authorList>
            <consortium name="WormBaseParasite"/>
        </authorList>
    </citation>
    <scope>IDENTIFICATION</scope>
</reference>
<dbReference type="AlphaFoldDB" id="A0A914X5L7"/>
<protein>
    <submittedName>
        <fullName evidence="3">Secreted protein</fullName>
    </submittedName>
</protein>
<evidence type="ECO:0000313" key="2">
    <source>
        <dbReference type="Proteomes" id="UP000887566"/>
    </source>
</evidence>
<evidence type="ECO:0000313" key="3">
    <source>
        <dbReference type="WBParaSite" id="PSAMB.scaffold6806size8762.g29124.t1"/>
    </source>
</evidence>
<keyword evidence="2" id="KW-1185">Reference proteome</keyword>
<dbReference type="Proteomes" id="UP000887566">
    <property type="component" value="Unplaced"/>
</dbReference>
<sequence>MRRSVRRLVLTRWLPTLIPCSPSLTWSNTQLFVIGCVTQWRNQWRVCAPICSKGLSILCPKDACTALSESDISNLSSFESAENLSEANCAADIRLLARNAAV</sequence>
<proteinExistence type="predicted"/>
<organism evidence="2 3">
    <name type="scientific">Plectus sambesii</name>
    <dbReference type="NCBI Taxonomy" id="2011161"/>
    <lineage>
        <taxon>Eukaryota</taxon>
        <taxon>Metazoa</taxon>
        <taxon>Ecdysozoa</taxon>
        <taxon>Nematoda</taxon>
        <taxon>Chromadorea</taxon>
        <taxon>Plectida</taxon>
        <taxon>Plectina</taxon>
        <taxon>Plectoidea</taxon>
        <taxon>Plectidae</taxon>
        <taxon>Plectus</taxon>
    </lineage>
</organism>